<evidence type="ECO:0000256" key="1">
    <source>
        <dbReference type="ARBA" id="ARBA00004117"/>
    </source>
</evidence>
<evidence type="ECO:0000256" key="4">
    <source>
        <dbReference type="ARBA" id="ARBA00022475"/>
    </source>
</evidence>
<protein>
    <recommendedName>
        <fullName evidence="9">Flagellar M-ring protein</fullName>
    </recommendedName>
</protein>
<dbReference type="Proteomes" id="UP001060414">
    <property type="component" value="Chromosome"/>
</dbReference>
<dbReference type="InterPro" id="IPR000067">
    <property type="entry name" value="FlgMring_FliF"/>
</dbReference>
<keyword evidence="14" id="KW-1185">Reference proteome</keyword>
<feature type="transmembrane region" description="Helical" evidence="10">
    <location>
        <begin position="26"/>
        <end position="46"/>
    </location>
</feature>
<dbReference type="PRINTS" id="PR01009">
    <property type="entry name" value="FLGMRINGFLIF"/>
</dbReference>
<evidence type="ECO:0000256" key="3">
    <source>
        <dbReference type="ARBA" id="ARBA00007971"/>
    </source>
</evidence>
<dbReference type="Pfam" id="PF01514">
    <property type="entry name" value="YscJ_FliF"/>
    <property type="match status" value="1"/>
</dbReference>
<dbReference type="Pfam" id="PF08345">
    <property type="entry name" value="YscJ_FliF_C"/>
    <property type="match status" value="1"/>
</dbReference>
<evidence type="ECO:0000256" key="9">
    <source>
        <dbReference type="PIRNR" id="PIRNR004862"/>
    </source>
</evidence>
<evidence type="ECO:0000256" key="7">
    <source>
        <dbReference type="ARBA" id="ARBA00023136"/>
    </source>
</evidence>
<comment type="similarity">
    <text evidence="3 9">Belongs to the FliF family.</text>
</comment>
<feature type="transmembrane region" description="Helical" evidence="10">
    <location>
        <begin position="434"/>
        <end position="454"/>
    </location>
</feature>
<accession>A0ABY5ZH30</accession>
<dbReference type="InterPro" id="IPR013556">
    <property type="entry name" value="Flag_M-ring_C"/>
</dbReference>
<keyword evidence="7 10" id="KW-0472">Membrane</keyword>
<dbReference type="EMBL" id="CP092109">
    <property type="protein sequence ID" value="UWZ78378.1"/>
    <property type="molecule type" value="Genomic_DNA"/>
</dbReference>
<dbReference type="PANTHER" id="PTHR30046:SF0">
    <property type="entry name" value="FLAGELLAR M-RING PROTEIN"/>
    <property type="match status" value="1"/>
</dbReference>
<sequence>MAEEAKKLPPKNLFELIMQWPLKRKLSFAGVGLVSLLLFALIILSARTGDYRLLYSNLDSTDAAAVVTWLKDNRIPYRLQNEGRSIYLPANQVYEARLEMAGAGIPQGGGVGFELFDKQSFGMTDFAQKVNYQRALQGELARTIANLSLVEGARVHLALPERRLFREQQQEATASVILQLVPGRSPSDGQVQGIVHLVASSIEGLDPKNVTVIDSTGRVLSKRPGDGIEGPMTPGMLDYQSRVERSLEERAQSLLDRALGIGNSLVRITAQLDFSQVERTEEIFDPSRTAVRSEQVMEERSGQQAAGGVPGVESNLEGPAFALGGGIPSSRNEETTNFEISKSISRTIGSVGGIRNLSVAVLVGDRPAAPGSEGPAFVPRNNNELLSIENMVIGALGLDRNRGDQIQIVSMPFENGLADFPGVESSPLDRFWQFWPLIKYALLAIAAALVYFLLVRPLVRTLKTEAKAVEHYKTVEELESEMSQTGMLPGPRDPMAQIRNEVLAGKATPAQVIKTWLKES</sequence>
<evidence type="ECO:0000313" key="14">
    <source>
        <dbReference type="Proteomes" id="UP001060414"/>
    </source>
</evidence>
<reference evidence="13" key="1">
    <citation type="journal article" date="2022" name="Environ. Microbiol.">
        <title>Geoalkalibacter halelectricus SAP #1 sp. nov. possessing extracellular electron transfer and mineral#reducing capabilities from a haloalkaline environment.</title>
        <authorList>
            <person name="Yadav S."/>
            <person name="Singh R."/>
            <person name="Sundharam S.S."/>
            <person name="Chaudhary S."/>
            <person name="Krishnamurthi S."/>
            <person name="Patil S.A."/>
        </authorList>
    </citation>
    <scope>NUCLEOTIDE SEQUENCE</scope>
    <source>
        <strain evidence="13">SAP-1</strain>
    </source>
</reference>
<dbReference type="InterPro" id="IPR006182">
    <property type="entry name" value="FliF_N_dom"/>
</dbReference>
<comment type="function">
    <text evidence="9">The M ring may be actively involved in energy transduction.</text>
</comment>
<keyword evidence="5 10" id="KW-0812">Transmembrane</keyword>
<dbReference type="InterPro" id="IPR045851">
    <property type="entry name" value="AMP-bd_C_sf"/>
</dbReference>
<organism evidence="13 14">
    <name type="scientific">Geoalkalibacter halelectricus</name>
    <dbReference type="NCBI Taxonomy" id="2847045"/>
    <lineage>
        <taxon>Bacteria</taxon>
        <taxon>Pseudomonadati</taxon>
        <taxon>Thermodesulfobacteriota</taxon>
        <taxon>Desulfuromonadia</taxon>
        <taxon>Desulfuromonadales</taxon>
        <taxon>Geoalkalibacteraceae</taxon>
        <taxon>Geoalkalibacter</taxon>
    </lineage>
</organism>
<keyword evidence="13" id="KW-0966">Cell projection</keyword>
<dbReference type="PANTHER" id="PTHR30046">
    <property type="entry name" value="FLAGELLAR M-RING PROTEIN"/>
    <property type="match status" value="1"/>
</dbReference>
<evidence type="ECO:0000256" key="8">
    <source>
        <dbReference type="ARBA" id="ARBA00023143"/>
    </source>
</evidence>
<dbReference type="Gene3D" id="3.30.300.30">
    <property type="match status" value="1"/>
</dbReference>
<dbReference type="RefSeq" id="WP_260746727.1">
    <property type="nucleotide sequence ID" value="NZ_CP092109.1"/>
</dbReference>
<feature type="domain" description="Flagellar M-ring N-terminal" evidence="11">
    <location>
        <begin position="48"/>
        <end position="221"/>
    </location>
</feature>
<comment type="subcellular location">
    <subcellularLocation>
        <location evidence="1 9">Bacterial flagellum basal body</location>
    </subcellularLocation>
    <subcellularLocation>
        <location evidence="2">Cell membrane</location>
        <topology evidence="2">Multi-pass membrane protein</topology>
    </subcellularLocation>
</comment>
<evidence type="ECO:0000256" key="5">
    <source>
        <dbReference type="ARBA" id="ARBA00022692"/>
    </source>
</evidence>
<evidence type="ECO:0000259" key="11">
    <source>
        <dbReference type="Pfam" id="PF01514"/>
    </source>
</evidence>
<evidence type="ECO:0000313" key="13">
    <source>
        <dbReference type="EMBL" id="UWZ78378.1"/>
    </source>
</evidence>
<keyword evidence="13" id="KW-0969">Cilium</keyword>
<feature type="domain" description="Flagellar M-ring C-terminal" evidence="12">
    <location>
        <begin position="255"/>
        <end position="413"/>
    </location>
</feature>
<dbReference type="NCBIfam" id="TIGR00206">
    <property type="entry name" value="fliF"/>
    <property type="match status" value="1"/>
</dbReference>
<evidence type="ECO:0000259" key="12">
    <source>
        <dbReference type="Pfam" id="PF08345"/>
    </source>
</evidence>
<evidence type="ECO:0000256" key="10">
    <source>
        <dbReference type="SAM" id="Phobius"/>
    </source>
</evidence>
<name>A0ABY5ZH30_9BACT</name>
<dbReference type="InterPro" id="IPR043427">
    <property type="entry name" value="YscJ/FliF"/>
</dbReference>
<dbReference type="PIRSF" id="PIRSF004862">
    <property type="entry name" value="FliF"/>
    <property type="match status" value="1"/>
</dbReference>
<keyword evidence="13" id="KW-0282">Flagellum</keyword>
<proteinExistence type="inferred from homology"/>
<evidence type="ECO:0000256" key="6">
    <source>
        <dbReference type="ARBA" id="ARBA00022989"/>
    </source>
</evidence>
<keyword evidence="4" id="KW-1003">Cell membrane</keyword>
<keyword evidence="6 10" id="KW-1133">Transmembrane helix</keyword>
<gene>
    <name evidence="13" type="primary">fliF</name>
    <name evidence="13" type="ORF">L9S41_11830</name>
</gene>
<evidence type="ECO:0000256" key="2">
    <source>
        <dbReference type="ARBA" id="ARBA00004651"/>
    </source>
</evidence>
<keyword evidence="8 9" id="KW-0975">Bacterial flagellum</keyword>